<dbReference type="VEuPathDB" id="FungiDB:ASPBRDRAFT_231583"/>
<dbReference type="RefSeq" id="XP_067484476.1">
    <property type="nucleotide sequence ID" value="XM_067622004.1"/>
</dbReference>
<dbReference type="Proteomes" id="UP000184499">
    <property type="component" value="Unassembled WGS sequence"/>
</dbReference>
<name>A0A1L9V0B0_ASPBC</name>
<keyword evidence="1" id="KW-0812">Transmembrane</keyword>
<sequence length="72" mass="8333">MRPTLSGCFLFLPFFFFFYDHILLSPFWEAPNLSGRQQKQSVKVAATMTHFWHLMLGESGTSQGSDFSRTRP</sequence>
<dbReference type="EMBL" id="KV878679">
    <property type="protein sequence ID" value="OJJ77229.1"/>
    <property type="molecule type" value="Genomic_DNA"/>
</dbReference>
<keyword evidence="1" id="KW-0472">Membrane</keyword>
<evidence type="ECO:0000313" key="3">
    <source>
        <dbReference type="Proteomes" id="UP000184499"/>
    </source>
</evidence>
<feature type="transmembrane region" description="Helical" evidence="1">
    <location>
        <begin position="7"/>
        <end position="28"/>
    </location>
</feature>
<protein>
    <submittedName>
        <fullName evidence="2">Uncharacterized protein</fullName>
    </submittedName>
</protein>
<keyword evidence="3" id="KW-1185">Reference proteome</keyword>
<keyword evidence="1" id="KW-1133">Transmembrane helix</keyword>
<reference evidence="3" key="1">
    <citation type="journal article" date="2017" name="Genome Biol.">
        <title>Comparative genomics reveals high biological diversity and specific adaptations in the industrially and medically important fungal genus Aspergillus.</title>
        <authorList>
            <person name="de Vries R.P."/>
            <person name="Riley R."/>
            <person name="Wiebenga A."/>
            <person name="Aguilar-Osorio G."/>
            <person name="Amillis S."/>
            <person name="Uchima C.A."/>
            <person name="Anderluh G."/>
            <person name="Asadollahi M."/>
            <person name="Askin M."/>
            <person name="Barry K."/>
            <person name="Battaglia E."/>
            <person name="Bayram O."/>
            <person name="Benocci T."/>
            <person name="Braus-Stromeyer S.A."/>
            <person name="Caldana C."/>
            <person name="Canovas D."/>
            <person name="Cerqueira G.C."/>
            <person name="Chen F."/>
            <person name="Chen W."/>
            <person name="Choi C."/>
            <person name="Clum A."/>
            <person name="Dos Santos R.A."/>
            <person name="Damasio A.R."/>
            <person name="Diallinas G."/>
            <person name="Emri T."/>
            <person name="Fekete E."/>
            <person name="Flipphi M."/>
            <person name="Freyberg S."/>
            <person name="Gallo A."/>
            <person name="Gournas C."/>
            <person name="Habgood R."/>
            <person name="Hainaut M."/>
            <person name="Harispe M.L."/>
            <person name="Henrissat B."/>
            <person name="Hilden K.S."/>
            <person name="Hope R."/>
            <person name="Hossain A."/>
            <person name="Karabika E."/>
            <person name="Karaffa L."/>
            <person name="Karanyi Z."/>
            <person name="Krasevec N."/>
            <person name="Kuo A."/>
            <person name="Kusch H."/>
            <person name="LaButti K."/>
            <person name="Lagendijk E.L."/>
            <person name="Lapidus A."/>
            <person name="Levasseur A."/>
            <person name="Lindquist E."/>
            <person name="Lipzen A."/>
            <person name="Logrieco A.F."/>
            <person name="MacCabe A."/>
            <person name="Maekelae M.R."/>
            <person name="Malavazi I."/>
            <person name="Melin P."/>
            <person name="Meyer V."/>
            <person name="Mielnichuk N."/>
            <person name="Miskei M."/>
            <person name="Molnar A.P."/>
            <person name="Mule G."/>
            <person name="Ngan C.Y."/>
            <person name="Orejas M."/>
            <person name="Orosz E."/>
            <person name="Ouedraogo J.P."/>
            <person name="Overkamp K.M."/>
            <person name="Park H.-S."/>
            <person name="Perrone G."/>
            <person name="Piumi F."/>
            <person name="Punt P.J."/>
            <person name="Ram A.F."/>
            <person name="Ramon A."/>
            <person name="Rauscher S."/>
            <person name="Record E."/>
            <person name="Riano-Pachon D.M."/>
            <person name="Robert V."/>
            <person name="Roehrig J."/>
            <person name="Ruller R."/>
            <person name="Salamov A."/>
            <person name="Salih N.S."/>
            <person name="Samson R.A."/>
            <person name="Sandor E."/>
            <person name="Sanguinetti M."/>
            <person name="Schuetze T."/>
            <person name="Sepcic K."/>
            <person name="Shelest E."/>
            <person name="Sherlock G."/>
            <person name="Sophianopoulou V."/>
            <person name="Squina F.M."/>
            <person name="Sun H."/>
            <person name="Susca A."/>
            <person name="Todd R.B."/>
            <person name="Tsang A."/>
            <person name="Unkles S.E."/>
            <person name="van de Wiele N."/>
            <person name="van Rossen-Uffink D."/>
            <person name="Oliveira J.V."/>
            <person name="Vesth T.C."/>
            <person name="Visser J."/>
            <person name="Yu J.-H."/>
            <person name="Zhou M."/>
            <person name="Andersen M.R."/>
            <person name="Archer D.B."/>
            <person name="Baker S.E."/>
            <person name="Benoit I."/>
            <person name="Brakhage A.A."/>
            <person name="Braus G.H."/>
            <person name="Fischer R."/>
            <person name="Frisvad J.C."/>
            <person name="Goldman G.H."/>
            <person name="Houbraken J."/>
            <person name="Oakley B."/>
            <person name="Pocsi I."/>
            <person name="Scazzocchio C."/>
            <person name="Seiboth B."/>
            <person name="vanKuyk P.A."/>
            <person name="Wortman J."/>
            <person name="Dyer P.S."/>
            <person name="Grigoriev I.V."/>
        </authorList>
    </citation>
    <scope>NUCLEOTIDE SEQUENCE [LARGE SCALE GENOMIC DNA]</scope>
    <source>
        <strain evidence="3">CBS 101740 / IMI 381727 / IBT 21946</strain>
    </source>
</reference>
<evidence type="ECO:0000313" key="2">
    <source>
        <dbReference type="EMBL" id="OJJ77229.1"/>
    </source>
</evidence>
<dbReference type="GeneID" id="93574492"/>
<evidence type="ECO:0000256" key="1">
    <source>
        <dbReference type="SAM" id="Phobius"/>
    </source>
</evidence>
<accession>A0A1L9V0B0</accession>
<gene>
    <name evidence="2" type="ORF">ASPBRDRAFT_231583</name>
</gene>
<organism evidence="2 3">
    <name type="scientific">Aspergillus brasiliensis (strain CBS 101740 / IMI 381727 / IBT 21946)</name>
    <dbReference type="NCBI Taxonomy" id="767769"/>
    <lineage>
        <taxon>Eukaryota</taxon>
        <taxon>Fungi</taxon>
        <taxon>Dikarya</taxon>
        <taxon>Ascomycota</taxon>
        <taxon>Pezizomycotina</taxon>
        <taxon>Eurotiomycetes</taxon>
        <taxon>Eurotiomycetidae</taxon>
        <taxon>Eurotiales</taxon>
        <taxon>Aspergillaceae</taxon>
        <taxon>Aspergillus</taxon>
        <taxon>Aspergillus subgen. Circumdati</taxon>
    </lineage>
</organism>
<proteinExistence type="predicted"/>
<dbReference type="AlphaFoldDB" id="A0A1L9V0B0"/>